<dbReference type="SUPFAM" id="SSF82693">
    <property type="entry name" value="Multidrug efflux transporter AcrB pore domain, PN1, PN2, PC1 and PC2 subdomains"/>
    <property type="match status" value="4"/>
</dbReference>
<evidence type="ECO:0000256" key="5">
    <source>
        <dbReference type="ARBA" id="ARBA00022692"/>
    </source>
</evidence>
<comment type="caution">
    <text evidence="9">The sequence shown here is derived from an EMBL/GenBank/DDBJ whole genome shotgun (WGS) entry which is preliminary data.</text>
</comment>
<dbReference type="Proteomes" id="UP000290849">
    <property type="component" value="Unassembled WGS sequence"/>
</dbReference>
<accession>A0A4Q1HKT0</accession>
<dbReference type="InterPro" id="IPR001036">
    <property type="entry name" value="Acrflvin-R"/>
</dbReference>
<reference evidence="9 10" key="1">
    <citation type="journal article" date="2017" name="Int. J. Syst. Evol. Microbiol.">
        <title>Achromobacter aloeverae sp. nov., isolated from the root of Aloe vera (L.) Burm.f.</title>
        <authorList>
            <person name="Kuncharoen N."/>
            <person name="Muramatsu Y."/>
            <person name="Shibata C."/>
            <person name="Kamakura Y."/>
            <person name="Nakagawa Y."/>
            <person name="Tanasupawat S."/>
        </authorList>
    </citation>
    <scope>NUCLEOTIDE SEQUENCE [LARGE SCALE GENOMIC DNA]</scope>
    <source>
        <strain evidence="9 10">AVA-1</strain>
    </source>
</reference>
<dbReference type="Pfam" id="PF00873">
    <property type="entry name" value="ACR_tran"/>
    <property type="match status" value="2"/>
</dbReference>
<dbReference type="PRINTS" id="PR00702">
    <property type="entry name" value="ACRIFLAVINRP"/>
</dbReference>
<feature type="transmembrane region" description="Helical" evidence="8">
    <location>
        <begin position="431"/>
        <end position="451"/>
    </location>
</feature>
<dbReference type="InterPro" id="IPR027463">
    <property type="entry name" value="AcrB_DN_DC_subdom"/>
</dbReference>
<keyword evidence="7 8" id="KW-0472">Membrane</keyword>
<evidence type="ECO:0000313" key="9">
    <source>
        <dbReference type="EMBL" id="RXN90493.1"/>
    </source>
</evidence>
<dbReference type="Gene3D" id="3.30.70.1440">
    <property type="entry name" value="Multidrug efflux transporter AcrB pore domain"/>
    <property type="match status" value="2"/>
</dbReference>
<feature type="transmembrane region" description="Helical" evidence="8">
    <location>
        <begin position="360"/>
        <end position="381"/>
    </location>
</feature>
<keyword evidence="5 8" id="KW-0812">Transmembrane</keyword>
<keyword evidence="4" id="KW-0997">Cell inner membrane</keyword>
<evidence type="ECO:0000256" key="7">
    <source>
        <dbReference type="ARBA" id="ARBA00023136"/>
    </source>
</evidence>
<feature type="transmembrane region" description="Helical" evidence="8">
    <location>
        <begin position="920"/>
        <end position="939"/>
    </location>
</feature>
<dbReference type="Gene3D" id="3.30.70.1320">
    <property type="entry name" value="Multidrug efflux transporter AcrB pore domain like"/>
    <property type="match status" value="1"/>
</dbReference>
<keyword evidence="2" id="KW-0813">Transport</keyword>
<comment type="subcellular location">
    <subcellularLocation>
        <location evidence="1">Cell inner membrane</location>
        <topology evidence="1">Multi-pass membrane protein</topology>
    </subcellularLocation>
</comment>
<dbReference type="OrthoDB" id="9042683at2"/>
<evidence type="ECO:0000256" key="8">
    <source>
        <dbReference type="SAM" id="Phobius"/>
    </source>
</evidence>
<dbReference type="FunFam" id="1.20.1640.10:FF:000001">
    <property type="entry name" value="Efflux pump membrane transporter"/>
    <property type="match status" value="1"/>
</dbReference>
<keyword evidence="10" id="KW-1185">Reference proteome</keyword>
<feature type="transmembrane region" description="Helical" evidence="8">
    <location>
        <begin position="536"/>
        <end position="556"/>
    </location>
</feature>
<protein>
    <submittedName>
        <fullName evidence="9">Nodulation protein</fullName>
    </submittedName>
</protein>
<dbReference type="Gene3D" id="3.30.2090.10">
    <property type="entry name" value="Multidrug efflux transporter AcrB TolC docking domain, DN and DC subdomains"/>
    <property type="match status" value="3"/>
</dbReference>
<dbReference type="GO" id="GO:0042910">
    <property type="term" value="F:xenobiotic transmembrane transporter activity"/>
    <property type="evidence" value="ECO:0007669"/>
    <property type="project" value="TreeGrafter"/>
</dbReference>
<feature type="transmembrane region" description="Helical" evidence="8">
    <location>
        <begin position="946"/>
        <end position="966"/>
    </location>
</feature>
<organism evidence="9 10">
    <name type="scientific">Achromobacter aloeverae</name>
    <dbReference type="NCBI Taxonomy" id="1750518"/>
    <lineage>
        <taxon>Bacteria</taxon>
        <taxon>Pseudomonadati</taxon>
        <taxon>Pseudomonadota</taxon>
        <taxon>Betaproteobacteria</taxon>
        <taxon>Burkholderiales</taxon>
        <taxon>Alcaligenaceae</taxon>
        <taxon>Achromobacter</taxon>
    </lineage>
</organism>
<dbReference type="RefSeq" id="WP_129150925.1">
    <property type="nucleotide sequence ID" value="NZ_JBHSDO010000014.1"/>
</dbReference>
<feature type="transmembrane region" description="Helical" evidence="8">
    <location>
        <begin position="972"/>
        <end position="997"/>
    </location>
</feature>
<evidence type="ECO:0000256" key="1">
    <source>
        <dbReference type="ARBA" id="ARBA00004429"/>
    </source>
</evidence>
<keyword evidence="6 8" id="KW-1133">Transmembrane helix</keyword>
<feature type="transmembrane region" description="Helical" evidence="8">
    <location>
        <begin position="387"/>
        <end position="410"/>
    </location>
</feature>
<feature type="transmembrane region" description="Helical" evidence="8">
    <location>
        <begin position="1017"/>
        <end position="1038"/>
    </location>
</feature>
<dbReference type="GO" id="GO:0005886">
    <property type="term" value="C:plasma membrane"/>
    <property type="evidence" value="ECO:0007669"/>
    <property type="project" value="UniProtKB-SubCell"/>
</dbReference>
<evidence type="ECO:0000256" key="4">
    <source>
        <dbReference type="ARBA" id="ARBA00022519"/>
    </source>
</evidence>
<evidence type="ECO:0000256" key="6">
    <source>
        <dbReference type="ARBA" id="ARBA00022989"/>
    </source>
</evidence>
<dbReference type="Gene3D" id="1.20.1640.10">
    <property type="entry name" value="Multidrug efflux transporter AcrB transmembrane domain"/>
    <property type="match status" value="3"/>
</dbReference>
<dbReference type="PANTHER" id="PTHR32063">
    <property type="match status" value="1"/>
</dbReference>
<feature type="transmembrane region" description="Helical" evidence="8">
    <location>
        <begin position="336"/>
        <end position="353"/>
    </location>
</feature>
<dbReference type="SUPFAM" id="SSF82866">
    <property type="entry name" value="Multidrug efflux transporter AcrB transmembrane domain"/>
    <property type="match status" value="2"/>
</dbReference>
<feature type="transmembrane region" description="Helical" evidence="8">
    <location>
        <begin position="1050"/>
        <end position="1076"/>
    </location>
</feature>
<sequence>MNISALFIRRPVATLLMTLAIAAAGALAFGLLPVAPLPAVDFPTLRVQAQMAGASPETMATTVAAPLEKHLGQIADVTEMTSQSSVGSTSIILQFGLDRDIEGASRDVQAAINAARADLPSSLKSNPTYRKFNPADAPILVLALTSDLLRPEQLYDSAATILQQRLMQVPGIGNVDVNGSSLPAVRVELNPGALNKYGIGLEDVRAALSAANANSAKGVIEDGANRYQLYANDQALNAAAYRDLVIAWRNDRPVYLRDVAEVDDSVESLRNAGYVNGKRAVLLWLYKQPAANIVETVDRVDALLPQLRAALPSGVEMTISSDRSSTIRASLAHTEQTLIIAVVLVVLVVLAFLRDARATLIPAVTVPVSILGTFGAMQLFGYTLDNLSLMALTIATGFVVDDAIVVLENIARHREAGAPRVRAAMDGAREVSFTVISMSVSLVAVFLPILLLGGLVGRLFHEFAIVLSIAIGISLVLSLTTTPMLCALLLRPRAAPARWPRSDNLAARMARRADAIVAGMQRLYERSLSLALRHPLPVLLSLLLTIVLNIVLFTAVPKSLFPQQDSGLMGGGIQADQSISFQAMSQKMHQAMAIVQADPAVQTVVGFTGGRGTNQAMNDITLKPLDQRNASAFDVMARLRARLSDIPGARLMMFPRQDLFIGGRMSFAQFQYTLQGDDSATVSTWAARLAEALKANPALADVSSDQQNGGLETRVVVDRPTAARYGITPDAIDATLYDAFGERQVSTIYKQQNQYHVVMELAPRYLQDPGSLKQIYVSTTGAAASGTSSTNASSGLVSAAASGSTSSTASASSSAANAATNAIATSAGKASSGTAVSTSGSTMVPLAAFARLAPATTPVSVNHQGQAVAVTISFNLAPGHTLDDATRAIQQTVDDLRMPVTVHGGFAGTAGSAMAVVSTMPWLIAAALLAVYAVLGILYESYVHPLTILSTLPSAGVGAVLALLLTDTEFTVIALIGVFLLIGIVKKNAIMMVDFAIDAERNEGLSPEQAIHRACLLRFRPIMMTTCAALLGAVPLVLDHGMGSELRRPLGISIIGGLIVSQVLTLYTTPVVYLYLDRWRQRALGAWRRRRGMPAQPHTDPAP</sequence>
<dbReference type="EMBL" id="PYAL01000003">
    <property type="protein sequence ID" value="RXN90493.1"/>
    <property type="molecule type" value="Genomic_DNA"/>
</dbReference>
<proteinExistence type="predicted"/>
<evidence type="ECO:0000313" key="10">
    <source>
        <dbReference type="Proteomes" id="UP000290849"/>
    </source>
</evidence>
<name>A0A4Q1HKT0_9BURK</name>
<feature type="transmembrane region" description="Helical" evidence="8">
    <location>
        <begin position="463"/>
        <end position="490"/>
    </location>
</feature>
<dbReference type="Gene3D" id="3.30.70.1430">
    <property type="entry name" value="Multidrug efflux transporter AcrB pore domain"/>
    <property type="match status" value="2"/>
</dbReference>
<dbReference type="AlphaFoldDB" id="A0A4Q1HKT0"/>
<dbReference type="PANTHER" id="PTHR32063:SF34">
    <property type="entry name" value="MULTIDRUG RESISTANCE PROTEIN MDTC"/>
    <property type="match status" value="1"/>
</dbReference>
<dbReference type="FunFam" id="3.30.70.1430:FF:000001">
    <property type="entry name" value="Efflux pump membrane transporter"/>
    <property type="match status" value="1"/>
</dbReference>
<gene>
    <name evidence="9" type="ORF">C7R54_13440</name>
</gene>
<keyword evidence="3" id="KW-1003">Cell membrane</keyword>
<evidence type="ECO:0000256" key="2">
    <source>
        <dbReference type="ARBA" id="ARBA00022448"/>
    </source>
</evidence>
<dbReference type="SUPFAM" id="SSF82714">
    <property type="entry name" value="Multidrug efflux transporter AcrB TolC docking domain, DN and DC subdomains"/>
    <property type="match status" value="2"/>
</dbReference>
<evidence type="ECO:0000256" key="3">
    <source>
        <dbReference type="ARBA" id="ARBA00022475"/>
    </source>
</evidence>